<evidence type="ECO:0000313" key="1">
    <source>
        <dbReference type="EMBL" id="GER58996.1"/>
    </source>
</evidence>
<sequence>MKTFINNSNAINFKSIFLSLIFITNFYPNLLGQEIFNCGTIDEPITNPENYSFAIDQETIDSFEPVVLNLFYWQVNDTNGESLAPLTENLVLESVANLNIIYNQYNIFFKYTGFAEINSPPPANVNCYQDSNQTHGFGWMQLNELANCFNNFIYDPSIFGDYGGYDGDYNNENAINIYVPYAFERGGIGSKGQNRLVINYNNLLNAGLAHEIGHNLGLAHTHLGHNNPLFPDVCEHVTRIEFLPDGALNPDFNARIRADQIVDTAAVPDFSKEYCYRFQEDNLVECQNDSYNPYAYIDENTCLYMVGGEDCQGTEYEIFPKDAQNIMSYTRPVCRAQFTNGQVVRMLETLEDPQYQSLINARTDFEVLYEPYKGGYYLSGPDDDVPPLFQPGFDYEFIECDGNYPQPSDYYDTSFSFNSTSIISSNTFDESNYDDIIHPNHSAISIQQVNNTLEYYNIRKCYDNNNKGPASGRVVRFNDGVFNNNVSIQEKDSLEINNEHLKSNLAPGLYAIDKNYLDGSVEQEILFKENE</sequence>
<gene>
    <name evidence="1" type="ORF">ULMA_11040</name>
</gene>
<dbReference type="AlphaFoldDB" id="A0A5J4IVW4"/>
<proteinExistence type="predicted"/>
<dbReference type="GO" id="GO:0008237">
    <property type="term" value="F:metallopeptidase activity"/>
    <property type="evidence" value="ECO:0007669"/>
    <property type="project" value="InterPro"/>
</dbReference>
<accession>A0A5J4IVW4</accession>
<dbReference type="OrthoDB" id="6278496at2"/>
<dbReference type="EMBL" id="BKCG01000002">
    <property type="protein sequence ID" value="GER58996.1"/>
    <property type="molecule type" value="Genomic_DNA"/>
</dbReference>
<dbReference type="Gene3D" id="3.40.390.10">
    <property type="entry name" value="Collagenase (Catalytic Domain)"/>
    <property type="match status" value="1"/>
</dbReference>
<evidence type="ECO:0000313" key="2">
    <source>
        <dbReference type="Proteomes" id="UP000326509"/>
    </source>
</evidence>
<dbReference type="Proteomes" id="UP000326509">
    <property type="component" value="Unassembled WGS sequence"/>
</dbReference>
<protein>
    <recommendedName>
        <fullName evidence="3">Peptidase M43 pregnancy-associated plasma-A domain-containing protein</fullName>
    </recommendedName>
</protein>
<organism evidence="1 2">
    <name type="scientific">Patiriisocius marinus</name>
    <dbReference type="NCBI Taxonomy" id="1397112"/>
    <lineage>
        <taxon>Bacteria</taxon>
        <taxon>Pseudomonadati</taxon>
        <taxon>Bacteroidota</taxon>
        <taxon>Flavobacteriia</taxon>
        <taxon>Flavobacteriales</taxon>
        <taxon>Flavobacteriaceae</taxon>
        <taxon>Patiriisocius</taxon>
    </lineage>
</organism>
<name>A0A5J4IVW4_9FLAO</name>
<dbReference type="SUPFAM" id="SSF55486">
    <property type="entry name" value="Metalloproteases ('zincins'), catalytic domain"/>
    <property type="match status" value="1"/>
</dbReference>
<comment type="caution">
    <text evidence="1">The sequence shown here is derived from an EMBL/GenBank/DDBJ whole genome shotgun (WGS) entry which is preliminary data.</text>
</comment>
<dbReference type="RefSeq" id="WP_151673074.1">
    <property type="nucleotide sequence ID" value="NZ_BKCG01000002.1"/>
</dbReference>
<reference evidence="1 2" key="1">
    <citation type="submission" date="2019-08" db="EMBL/GenBank/DDBJ databases">
        <title>Draft genome sequence of Ulvibacter marinus type strain NBRC 109484.</title>
        <authorList>
            <person name="Kawano K."/>
            <person name="Ushijima N."/>
            <person name="Kihara M."/>
            <person name="Itoh H."/>
        </authorList>
    </citation>
    <scope>NUCLEOTIDE SEQUENCE [LARGE SCALE GENOMIC DNA]</scope>
    <source>
        <strain evidence="1 2">NBRC 109484</strain>
    </source>
</reference>
<evidence type="ECO:0008006" key="3">
    <source>
        <dbReference type="Google" id="ProtNLM"/>
    </source>
</evidence>
<keyword evidence="2" id="KW-1185">Reference proteome</keyword>
<dbReference type="InterPro" id="IPR024079">
    <property type="entry name" value="MetalloPept_cat_dom_sf"/>
</dbReference>